<evidence type="ECO:0000313" key="1">
    <source>
        <dbReference type="EMBL" id="CCZ88070.1"/>
    </source>
</evidence>
<protein>
    <submittedName>
        <fullName evidence="1">Uncharacterized protein</fullName>
    </submittedName>
</protein>
<evidence type="ECO:0000313" key="2">
    <source>
        <dbReference type="Proteomes" id="UP000018372"/>
    </source>
</evidence>
<accession>R5VCM8</accession>
<proteinExistence type="predicted"/>
<sequence>MSKKKHFEIKFSKKGLERKDDICCHFGWRNIHLTLNGHCNVSVLPEHLEAFEETARRHFFSIIKWL</sequence>
<dbReference type="EMBL" id="CBAT010000199">
    <property type="protein sequence ID" value="CCZ88070.1"/>
    <property type="molecule type" value="Genomic_DNA"/>
</dbReference>
<name>R5VCM8_9BACT</name>
<organism evidence="1 2">
    <name type="scientific">Phocaeicola plebeius CAG:211</name>
    <dbReference type="NCBI Taxonomy" id="1263052"/>
    <lineage>
        <taxon>Bacteria</taxon>
        <taxon>Pseudomonadati</taxon>
        <taxon>Bacteroidota</taxon>
        <taxon>Bacteroidia</taxon>
        <taxon>Bacteroidales</taxon>
        <taxon>Bacteroidaceae</taxon>
        <taxon>Phocaeicola</taxon>
    </lineage>
</organism>
<dbReference type="AlphaFoldDB" id="R5VCM8"/>
<dbReference type="Proteomes" id="UP000018372">
    <property type="component" value="Unassembled WGS sequence"/>
</dbReference>
<gene>
    <name evidence="1" type="ORF">BN536_00386</name>
</gene>
<reference evidence="1" key="1">
    <citation type="submission" date="2012-11" db="EMBL/GenBank/DDBJ databases">
        <title>Dependencies among metagenomic species, viruses, plasmids and units of genetic variation.</title>
        <authorList>
            <person name="Nielsen H.B."/>
            <person name="Almeida M."/>
            <person name="Juncker A.S."/>
            <person name="Rasmussen S."/>
            <person name="Li J."/>
            <person name="Sunagawa S."/>
            <person name="Plichta D."/>
            <person name="Gautier L."/>
            <person name="Le Chatelier E."/>
            <person name="Peletier E."/>
            <person name="Bonde I."/>
            <person name="Nielsen T."/>
            <person name="Manichanh C."/>
            <person name="Arumugam M."/>
            <person name="Batto J."/>
            <person name="Santos M.B.Q.D."/>
            <person name="Blom N."/>
            <person name="Borruel N."/>
            <person name="Burgdorf K.S."/>
            <person name="Boumezbeur F."/>
            <person name="Casellas F."/>
            <person name="Dore J."/>
            <person name="Guarner F."/>
            <person name="Hansen T."/>
            <person name="Hildebrand F."/>
            <person name="Kaas R.S."/>
            <person name="Kennedy S."/>
            <person name="Kristiansen K."/>
            <person name="Kultima J.R."/>
            <person name="Leonard P."/>
            <person name="Levenez F."/>
            <person name="Lund O."/>
            <person name="Moumen B."/>
            <person name="Le Paslier D."/>
            <person name="Pons N."/>
            <person name="Pedersen O."/>
            <person name="Prifti E."/>
            <person name="Qin J."/>
            <person name="Raes J."/>
            <person name="Tap J."/>
            <person name="Tims S."/>
            <person name="Ussery D.W."/>
            <person name="Yamada T."/>
            <person name="MetaHit consortium"/>
            <person name="Renault P."/>
            <person name="Sicheritz-Ponten T."/>
            <person name="Bork P."/>
            <person name="Wang J."/>
            <person name="Brunak S."/>
            <person name="Ehrlich S.D."/>
        </authorList>
    </citation>
    <scope>NUCLEOTIDE SEQUENCE [LARGE SCALE GENOMIC DNA]</scope>
</reference>
<comment type="caution">
    <text evidence="1">The sequence shown here is derived from an EMBL/GenBank/DDBJ whole genome shotgun (WGS) entry which is preliminary data.</text>
</comment>